<proteinExistence type="predicted"/>
<protein>
    <submittedName>
        <fullName evidence="1">Uncharacterized protein</fullName>
    </submittedName>
</protein>
<organism evidence="1 2">
    <name type="scientific">Paramecium pentaurelia</name>
    <dbReference type="NCBI Taxonomy" id="43138"/>
    <lineage>
        <taxon>Eukaryota</taxon>
        <taxon>Sar</taxon>
        <taxon>Alveolata</taxon>
        <taxon>Ciliophora</taxon>
        <taxon>Intramacronucleata</taxon>
        <taxon>Oligohymenophorea</taxon>
        <taxon>Peniculida</taxon>
        <taxon>Parameciidae</taxon>
        <taxon>Paramecium</taxon>
    </lineage>
</organism>
<dbReference type="PANTHER" id="PTHR33706:SF1">
    <property type="entry name" value="TPR REPEAT PROTEIN"/>
    <property type="match status" value="1"/>
</dbReference>
<dbReference type="PANTHER" id="PTHR33706">
    <property type="entry name" value="MORN VARIANT REPEAT PROTEIN"/>
    <property type="match status" value="1"/>
</dbReference>
<comment type="caution">
    <text evidence="1">The sequence shown here is derived from an EMBL/GenBank/DDBJ whole genome shotgun (WGS) entry which is preliminary data.</text>
</comment>
<dbReference type="Proteomes" id="UP000689195">
    <property type="component" value="Unassembled WGS sequence"/>
</dbReference>
<dbReference type="EMBL" id="CAJJDO010000090">
    <property type="protein sequence ID" value="CAD8187879.1"/>
    <property type="molecule type" value="Genomic_DNA"/>
</dbReference>
<evidence type="ECO:0000313" key="2">
    <source>
        <dbReference type="Proteomes" id="UP000689195"/>
    </source>
</evidence>
<reference evidence="1" key="1">
    <citation type="submission" date="2021-01" db="EMBL/GenBank/DDBJ databases">
        <authorList>
            <consortium name="Genoscope - CEA"/>
            <person name="William W."/>
        </authorList>
    </citation>
    <scope>NUCLEOTIDE SEQUENCE</scope>
</reference>
<keyword evidence="2" id="KW-1185">Reference proteome</keyword>
<gene>
    <name evidence="1" type="ORF">PPENT_87.1.T0900089</name>
</gene>
<evidence type="ECO:0000313" key="1">
    <source>
        <dbReference type="EMBL" id="CAD8187879.1"/>
    </source>
</evidence>
<sequence>MDQFQESIMSRTLFSVLKAWKIQNRLNILIGTDNMGKIIRKLVIGWQVGREKFLLMLGDTTPKMDQNKGYGNNQLIIIGGKFYFLRIINSQAKVYEVGVYHNGTKRGNWKLIYGFQEIGGGSYNKQGQKNGKWIEQSDGFWKKSQVTYSGEYNNGKKVGLWEIFCNQEGKNNYQLKDNFTNSGCGQYAEKQGYNDFGGPIKKGKWIDISDDFWDKSNVFYDGIYKNGQKIGRWDIYAKQSGVCNDFELIGGGSYQDDDSGNSIKIGSWIDLDDGFWDQCQLTYHGEYNNGKKVGRWDTIWIWKKMVENIGGGSYKIDDFNNSVKIGKWIELIANFGQYRQLTYNGEYQNNKKVGRWNIFFKYMGENKNFELIGGGLYAGQGEKGNSVKAGGWIEISDSFWDQSEVTYHGEYNQGIKIGRWDIYFKDIISKKNQLIGGGSYDEKQESCSIKIGKWIELSDGYRWSDQVISQGEYLMGKKFGRWDLFNKKGGEQKQEFKFMQDNKLFSNSGGGQYEIKKEGACILGSIKTGRWIELSDEFWNQSEVLFDGEYNNGFKIGRWNINYRDTITKKISQIGGGEYSIKLGEDCSIDSYKTGKWIILVDGFMWNYQITYNGEFKDGKKVGRWNTMDLQRKGNKKIDEKIFNNMQRENE</sequence>
<dbReference type="OrthoDB" id="298777at2759"/>
<name>A0A8S1WI73_9CILI</name>
<accession>A0A8S1WI73</accession>
<dbReference type="AlphaFoldDB" id="A0A8S1WI73"/>